<feature type="transmembrane region" description="Helical" evidence="2">
    <location>
        <begin position="161"/>
        <end position="181"/>
    </location>
</feature>
<dbReference type="Proteomes" id="UP000736335">
    <property type="component" value="Unassembled WGS sequence"/>
</dbReference>
<evidence type="ECO:0000256" key="2">
    <source>
        <dbReference type="SAM" id="Phobius"/>
    </source>
</evidence>
<feature type="signal peptide" evidence="3">
    <location>
        <begin position="1"/>
        <end position="20"/>
    </location>
</feature>
<sequence length="182" mass="18515">MFRPQVMLLALVLSLSFVTADTSLYIPGYEDEPVSVTVLGVGSDGRTTWRIEPGTPTGTVSPVVFIPTVWSTMVQGPSDAVLYASLPDQVGLTVSCALSSGEANCVGRIDENDTLTITTTFSEPVKSYLVQGGGGSPPTPTPAPSGSGSNSTTNGSSVTNAAMGVGLLVGGVVAGMITLFLV</sequence>
<gene>
    <name evidence="4" type="ORF">BJ322DRAFT_114057</name>
</gene>
<reference evidence="4" key="1">
    <citation type="journal article" date="2020" name="Nat. Commun.">
        <title>Large-scale genome sequencing of mycorrhizal fungi provides insights into the early evolution of symbiotic traits.</title>
        <authorList>
            <person name="Miyauchi S."/>
            <person name="Kiss E."/>
            <person name="Kuo A."/>
            <person name="Drula E."/>
            <person name="Kohler A."/>
            <person name="Sanchez-Garcia M."/>
            <person name="Morin E."/>
            <person name="Andreopoulos B."/>
            <person name="Barry K.W."/>
            <person name="Bonito G."/>
            <person name="Buee M."/>
            <person name="Carver A."/>
            <person name="Chen C."/>
            <person name="Cichocki N."/>
            <person name="Clum A."/>
            <person name="Culley D."/>
            <person name="Crous P.W."/>
            <person name="Fauchery L."/>
            <person name="Girlanda M."/>
            <person name="Hayes R.D."/>
            <person name="Keri Z."/>
            <person name="LaButti K."/>
            <person name="Lipzen A."/>
            <person name="Lombard V."/>
            <person name="Magnuson J."/>
            <person name="Maillard F."/>
            <person name="Murat C."/>
            <person name="Nolan M."/>
            <person name="Ohm R.A."/>
            <person name="Pangilinan J."/>
            <person name="Pereira M.F."/>
            <person name="Perotto S."/>
            <person name="Peter M."/>
            <person name="Pfister S."/>
            <person name="Riley R."/>
            <person name="Sitrit Y."/>
            <person name="Stielow J.B."/>
            <person name="Szollosi G."/>
            <person name="Zifcakova L."/>
            <person name="Stursova M."/>
            <person name="Spatafora J.W."/>
            <person name="Tedersoo L."/>
            <person name="Vaario L.M."/>
            <person name="Yamada A."/>
            <person name="Yan M."/>
            <person name="Wang P."/>
            <person name="Xu J."/>
            <person name="Bruns T."/>
            <person name="Baldrian P."/>
            <person name="Vilgalys R."/>
            <person name="Dunand C."/>
            <person name="Henrissat B."/>
            <person name="Grigoriev I.V."/>
            <person name="Hibbett D."/>
            <person name="Nagy L.G."/>
            <person name="Martin F.M."/>
        </authorList>
    </citation>
    <scope>NUCLEOTIDE SEQUENCE</scope>
    <source>
        <strain evidence="4">UH-Tt-Lm1</strain>
    </source>
</reference>
<organism evidence="4 5">
    <name type="scientific">Thelephora terrestris</name>
    <dbReference type="NCBI Taxonomy" id="56493"/>
    <lineage>
        <taxon>Eukaryota</taxon>
        <taxon>Fungi</taxon>
        <taxon>Dikarya</taxon>
        <taxon>Basidiomycota</taxon>
        <taxon>Agaricomycotina</taxon>
        <taxon>Agaricomycetes</taxon>
        <taxon>Thelephorales</taxon>
        <taxon>Thelephoraceae</taxon>
        <taxon>Thelephora</taxon>
    </lineage>
</organism>
<feature type="chain" id="PRO_5040317821" evidence="3">
    <location>
        <begin position="21"/>
        <end position="182"/>
    </location>
</feature>
<evidence type="ECO:0000256" key="3">
    <source>
        <dbReference type="SAM" id="SignalP"/>
    </source>
</evidence>
<evidence type="ECO:0000256" key="1">
    <source>
        <dbReference type="SAM" id="MobiDB-lite"/>
    </source>
</evidence>
<comment type="caution">
    <text evidence="4">The sequence shown here is derived from an EMBL/GenBank/DDBJ whole genome shotgun (WGS) entry which is preliminary data.</text>
</comment>
<dbReference type="EMBL" id="WIUZ02000001">
    <property type="protein sequence ID" value="KAF9793246.1"/>
    <property type="molecule type" value="Genomic_DNA"/>
</dbReference>
<keyword evidence="3" id="KW-0732">Signal</keyword>
<proteinExistence type="predicted"/>
<evidence type="ECO:0000313" key="5">
    <source>
        <dbReference type="Proteomes" id="UP000736335"/>
    </source>
</evidence>
<reference evidence="4" key="2">
    <citation type="submission" date="2020-11" db="EMBL/GenBank/DDBJ databases">
        <authorList>
            <consortium name="DOE Joint Genome Institute"/>
            <person name="Kuo A."/>
            <person name="Miyauchi S."/>
            <person name="Kiss E."/>
            <person name="Drula E."/>
            <person name="Kohler A."/>
            <person name="Sanchez-Garcia M."/>
            <person name="Andreopoulos B."/>
            <person name="Barry K.W."/>
            <person name="Bonito G."/>
            <person name="Buee M."/>
            <person name="Carver A."/>
            <person name="Chen C."/>
            <person name="Cichocki N."/>
            <person name="Clum A."/>
            <person name="Culley D."/>
            <person name="Crous P.W."/>
            <person name="Fauchery L."/>
            <person name="Girlanda M."/>
            <person name="Hayes R."/>
            <person name="Keri Z."/>
            <person name="Labutti K."/>
            <person name="Lipzen A."/>
            <person name="Lombard V."/>
            <person name="Magnuson J."/>
            <person name="Maillard F."/>
            <person name="Morin E."/>
            <person name="Murat C."/>
            <person name="Nolan M."/>
            <person name="Ohm R."/>
            <person name="Pangilinan J."/>
            <person name="Pereira M."/>
            <person name="Perotto S."/>
            <person name="Peter M."/>
            <person name="Riley R."/>
            <person name="Sitrit Y."/>
            <person name="Stielow B."/>
            <person name="Szollosi G."/>
            <person name="Zifcakova L."/>
            <person name="Stursova M."/>
            <person name="Spatafora J.W."/>
            <person name="Tedersoo L."/>
            <person name="Vaario L.-M."/>
            <person name="Yamada A."/>
            <person name="Yan M."/>
            <person name="Wang P."/>
            <person name="Xu J."/>
            <person name="Bruns T."/>
            <person name="Baldrian P."/>
            <person name="Vilgalys R."/>
            <person name="Henrissat B."/>
            <person name="Grigoriev I.V."/>
            <person name="Hibbett D."/>
            <person name="Nagy L.G."/>
            <person name="Martin F.M."/>
        </authorList>
    </citation>
    <scope>NUCLEOTIDE SEQUENCE</scope>
    <source>
        <strain evidence="4">UH-Tt-Lm1</strain>
    </source>
</reference>
<evidence type="ECO:0000313" key="4">
    <source>
        <dbReference type="EMBL" id="KAF9793246.1"/>
    </source>
</evidence>
<keyword evidence="2" id="KW-0812">Transmembrane</keyword>
<dbReference type="AlphaFoldDB" id="A0A9P6LDM9"/>
<feature type="region of interest" description="Disordered" evidence="1">
    <location>
        <begin position="129"/>
        <end position="155"/>
    </location>
</feature>
<keyword evidence="2" id="KW-1133">Transmembrane helix</keyword>
<name>A0A9P6LDM9_9AGAM</name>
<feature type="compositionally biased region" description="Low complexity" evidence="1">
    <location>
        <begin position="144"/>
        <end position="155"/>
    </location>
</feature>
<accession>A0A9P6LDM9</accession>
<keyword evidence="5" id="KW-1185">Reference proteome</keyword>
<protein>
    <submittedName>
        <fullName evidence="4">Uncharacterized protein</fullName>
    </submittedName>
</protein>
<keyword evidence="2" id="KW-0472">Membrane</keyword>
<dbReference type="OrthoDB" id="4991875at2759"/>